<dbReference type="EMBL" id="JYDP01007810">
    <property type="protein sequence ID" value="KRY64450.1"/>
    <property type="molecule type" value="Genomic_DNA"/>
</dbReference>
<sequence length="43" mass="5173">MNRNGEERRKVEEATISERMDRLDRIVRWSVVFVGQLRSLVKL</sequence>
<name>A0A0V1DTE7_9BILA</name>
<protein>
    <submittedName>
        <fullName evidence="1">Uncharacterized protein</fullName>
    </submittedName>
</protein>
<evidence type="ECO:0000313" key="1">
    <source>
        <dbReference type="EMBL" id="KRY64450.1"/>
    </source>
</evidence>
<comment type="caution">
    <text evidence="1">The sequence shown here is derived from an EMBL/GenBank/DDBJ whole genome shotgun (WGS) entry which is preliminary data.</text>
</comment>
<dbReference type="Proteomes" id="UP000055024">
    <property type="component" value="Unassembled WGS sequence"/>
</dbReference>
<organism evidence="1 2">
    <name type="scientific">Trichinella zimbabwensis</name>
    <dbReference type="NCBI Taxonomy" id="268475"/>
    <lineage>
        <taxon>Eukaryota</taxon>
        <taxon>Metazoa</taxon>
        <taxon>Ecdysozoa</taxon>
        <taxon>Nematoda</taxon>
        <taxon>Enoplea</taxon>
        <taxon>Dorylaimia</taxon>
        <taxon>Trichinellida</taxon>
        <taxon>Trichinellidae</taxon>
        <taxon>Trichinella</taxon>
    </lineage>
</organism>
<accession>A0A0V1DTE7</accession>
<proteinExistence type="predicted"/>
<reference evidence="1 2" key="1">
    <citation type="submission" date="2015-01" db="EMBL/GenBank/DDBJ databases">
        <title>Evolution of Trichinella species and genotypes.</title>
        <authorList>
            <person name="Korhonen P.K."/>
            <person name="Edoardo P."/>
            <person name="Giuseppe L.R."/>
            <person name="Gasser R.B."/>
        </authorList>
    </citation>
    <scope>NUCLEOTIDE SEQUENCE [LARGE SCALE GENOMIC DNA]</scope>
    <source>
        <strain evidence="1">ISS1029</strain>
    </source>
</reference>
<dbReference type="AlphaFoldDB" id="A0A0V1DTE7"/>
<keyword evidence="2" id="KW-1185">Reference proteome</keyword>
<evidence type="ECO:0000313" key="2">
    <source>
        <dbReference type="Proteomes" id="UP000055024"/>
    </source>
</evidence>
<feature type="non-terminal residue" evidence="1">
    <location>
        <position position="43"/>
    </location>
</feature>
<gene>
    <name evidence="1" type="ORF">T11_7664</name>
</gene>